<evidence type="ECO:0000313" key="7">
    <source>
        <dbReference type="EMBL" id="ELW63417.1"/>
    </source>
</evidence>
<dbReference type="PROSITE" id="PS00028">
    <property type="entry name" value="ZINC_FINGER_C2H2_1"/>
    <property type="match status" value="1"/>
</dbReference>
<dbReference type="GO" id="GO:0008270">
    <property type="term" value="F:zinc ion binding"/>
    <property type="evidence" value="ECO:0007669"/>
    <property type="project" value="UniProtKB-KW"/>
</dbReference>
<dbReference type="FunFam" id="3.30.160.60:FF:002343">
    <property type="entry name" value="Zinc finger protein 33A"/>
    <property type="match status" value="1"/>
</dbReference>
<keyword evidence="2" id="KW-0677">Repeat</keyword>
<dbReference type="InterPro" id="IPR036236">
    <property type="entry name" value="Znf_C2H2_sf"/>
</dbReference>
<organism evidence="7 8">
    <name type="scientific">Tupaia chinensis</name>
    <name type="common">Chinese tree shrew</name>
    <name type="synonym">Tupaia belangeri chinensis</name>
    <dbReference type="NCBI Taxonomy" id="246437"/>
    <lineage>
        <taxon>Eukaryota</taxon>
        <taxon>Metazoa</taxon>
        <taxon>Chordata</taxon>
        <taxon>Craniata</taxon>
        <taxon>Vertebrata</taxon>
        <taxon>Euteleostomi</taxon>
        <taxon>Mammalia</taxon>
        <taxon>Eutheria</taxon>
        <taxon>Euarchontoglires</taxon>
        <taxon>Scandentia</taxon>
        <taxon>Tupaiidae</taxon>
        <taxon>Tupaia</taxon>
    </lineage>
</organism>
<evidence type="ECO:0000256" key="1">
    <source>
        <dbReference type="ARBA" id="ARBA00022723"/>
    </source>
</evidence>
<gene>
    <name evidence="7" type="ORF">TREES_T100016027</name>
</gene>
<keyword evidence="4" id="KW-0862">Zinc</keyword>
<evidence type="ECO:0000256" key="2">
    <source>
        <dbReference type="ARBA" id="ARBA00022737"/>
    </source>
</evidence>
<dbReference type="InterPro" id="IPR013087">
    <property type="entry name" value="Znf_C2H2_type"/>
</dbReference>
<dbReference type="PANTHER" id="PTHR23235">
    <property type="entry name" value="KRUEPPEL-LIKE TRANSCRIPTION FACTOR"/>
    <property type="match status" value="1"/>
</dbReference>
<feature type="domain" description="C2H2-type" evidence="6">
    <location>
        <begin position="135"/>
        <end position="159"/>
    </location>
</feature>
<sequence length="183" mass="19688">MTRRSSNAAALLGADFTSEWGAARALDPGRLTPGSLCPEDFRSRVKAVRAADSLLLDGRCRKRVQLRREQGLEQLQTCCHCLLSSGSLENGRAAAAQTPPHCSVFPSPSPGVQQGLQPELQLSRHQRAHTGEKPFACADCGKAFSQRADTAQHWQVHTGSGCTRADPMLSHPGMTASMQRNGV</sequence>
<keyword evidence="1" id="KW-0479">Metal-binding</keyword>
<evidence type="ECO:0000256" key="5">
    <source>
        <dbReference type="PROSITE-ProRule" id="PRU00042"/>
    </source>
</evidence>
<keyword evidence="3 5" id="KW-0863">Zinc-finger</keyword>
<evidence type="ECO:0000256" key="4">
    <source>
        <dbReference type="ARBA" id="ARBA00022833"/>
    </source>
</evidence>
<dbReference type="SUPFAM" id="SSF57667">
    <property type="entry name" value="beta-beta-alpha zinc fingers"/>
    <property type="match status" value="1"/>
</dbReference>
<name>L9KQF8_TUPCH</name>
<dbReference type="PANTHER" id="PTHR23235:SF178">
    <property type="entry name" value="C2H2-TYPE DOMAIN-CONTAINING PROTEIN-RELATED"/>
    <property type="match status" value="1"/>
</dbReference>
<accession>L9KQF8</accession>
<protein>
    <submittedName>
        <fullName evidence="7">Zinc finger protein 696</fullName>
    </submittedName>
</protein>
<dbReference type="PROSITE" id="PS50157">
    <property type="entry name" value="ZINC_FINGER_C2H2_2"/>
    <property type="match status" value="1"/>
</dbReference>
<dbReference type="Gene3D" id="3.30.160.60">
    <property type="entry name" value="Classic Zinc Finger"/>
    <property type="match status" value="2"/>
</dbReference>
<evidence type="ECO:0000313" key="8">
    <source>
        <dbReference type="Proteomes" id="UP000011518"/>
    </source>
</evidence>
<proteinExistence type="predicted"/>
<dbReference type="Proteomes" id="UP000011518">
    <property type="component" value="Unassembled WGS sequence"/>
</dbReference>
<evidence type="ECO:0000256" key="3">
    <source>
        <dbReference type="ARBA" id="ARBA00022771"/>
    </source>
</evidence>
<dbReference type="GO" id="GO:0000981">
    <property type="term" value="F:DNA-binding transcription factor activity, RNA polymerase II-specific"/>
    <property type="evidence" value="ECO:0007669"/>
    <property type="project" value="TreeGrafter"/>
</dbReference>
<evidence type="ECO:0000259" key="6">
    <source>
        <dbReference type="PROSITE" id="PS50157"/>
    </source>
</evidence>
<dbReference type="AlphaFoldDB" id="L9KQF8"/>
<reference evidence="8" key="2">
    <citation type="journal article" date="2013" name="Nat. Commun.">
        <title>Genome of the Chinese tree shrew.</title>
        <authorList>
            <person name="Fan Y."/>
            <person name="Huang Z.Y."/>
            <person name="Cao C.C."/>
            <person name="Chen C.S."/>
            <person name="Chen Y.X."/>
            <person name="Fan D.D."/>
            <person name="He J."/>
            <person name="Hou H.L."/>
            <person name="Hu L."/>
            <person name="Hu X.T."/>
            <person name="Jiang X.T."/>
            <person name="Lai R."/>
            <person name="Lang Y.S."/>
            <person name="Liang B."/>
            <person name="Liao S.G."/>
            <person name="Mu D."/>
            <person name="Ma Y.Y."/>
            <person name="Niu Y.Y."/>
            <person name="Sun X.Q."/>
            <person name="Xia J.Q."/>
            <person name="Xiao J."/>
            <person name="Xiong Z.Q."/>
            <person name="Xu L."/>
            <person name="Yang L."/>
            <person name="Zhang Y."/>
            <person name="Zhao W."/>
            <person name="Zhao X.D."/>
            <person name="Zheng Y.T."/>
            <person name="Zhou J.M."/>
            <person name="Zhu Y.B."/>
            <person name="Zhang G.J."/>
            <person name="Wang J."/>
            <person name="Yao Y.G."/>
        </authorList>
    </citation>
    <scope>NUCLEOTIDE SEQUENCE [LARGE SCALE GENOMIC DNA]</scope>
</reference>
<dbReference type="InParanoid" id="L9KQF8"/>
<dbReference type="EMBL" id="KB320776">
    <property type="protein sequence ID" value="ELW63417.1"/>
    <property type="molecule type" value="Genomic_DNA"/>
</dbReference>
<keyword evidence="8" id="KW-1185">Reference proteome</keyword>
<dbReference type="GO" id="GO:0000978">
    <property type="term" value="F:RNA polymerase II cis-regulatory region sequence-specific DNA binding"/>
    <property type="evidence" value="ECO:0007669"/>
    <property type="project" value="TreeGrafter"/>
</dbReference>
<reference evidence="8" key="1">
    <citation type="submission" date="2012-07" db="EMBL/GenBank/DDBJ databases">
        <title>Genome of the Chinese tree shrew, a rising model animal genetically related to primates.</title>
        <authorList>
            <person name="Zhang G."/>
            <person name="Fan Y."/>
            <person name="Yao Y."/>
            <person name="Huang Z."/>
        </authorList>
    </citation>
    <scope>NUCLEOTIDE SEQUENCE [LARGE SCALE GENOMIC DNA]</scope>
</reference>